<name>A0A418JLM6_STAHY</name>
<reference evidence="1 2" key="1">
    <citation type="journal article" date="2016" name="Front. Microbiol.">
        <title>Comprehensive Phylogenetic Analysis of Bovine Non-aureus Staphylococci Species Based on Whole-Genome Sequencing.</title>
        <authorList>
            <person name="Naushad S."/>
            <person name="Barkema H.W."/>
            <person name="Luby C."/>
            <person name="Condas L.A."/>
            <person name="Nobrega D.B."/>
            <person name="Carson D.A."/>
            <person name="De Buck J."/>
        </authorList>
    </citation>
    <scope>NUCLEOTIDE SEQUENCE [LARGE SCALE GENOMIC DNA]</scope>
    <source>
        <strain evidence="1 2">SNUC 5959</strain>
    </source>
</reference>
<protein>
    <submittedName>
        <fullName evidence="1">Accessory Sec system protein Asp3</fullName>
    </submittedName>
</protein>
<dbReference type="GO" id="GO:0015031">
    <property type="term" value="P:protein transport"/>
    <property type="evidence" value="ECO:0007669"/>
    <property type="project" value="InterPro"/>
</dbReference>
<evidence type="ECO:0000313" key="2">
    <source>
        <dbReference type="Proteomes" id="UP000285625"/>
    </source>
</evidence>
<dbReference type="EMBL" id="QXVO01000004">
    <property type="protein sequence ID" value="RIO47310.1"/>
    <property type="molecule type" value="Genomic_DNA"/>
</dbReference>
<dbReference type="InterPro" id="IPR022259">
    <property type="entry name" value="Acessory_Sec_prot_Asp3"/>
</dbReference>
<organism evidence="1 2">
    <name type="scientific">Staphylococcus hyicus</name>
    <dbReference type="NCBI Taxonomy" id="1284"/>
    <lineage>
        <taxon>Bacteria</taxon>
        <taxon>Bacillati</taxon>
        <taxon>Bacillota</taxon>
        <taxon>Bacilli</taxon>
        <taxon>Bacillales</taxon>
        <taxon>Staphylococcaceae</taxon>
        <taxon>Staphylococcus</taxon>
    </lineage>
</organism>
<gene>
    <name evidence="1" type="primary">asp3</name>
    <name evidence="1" type="ORF">BUZ57_02165</name>
</gene>
<evidence type="ECO:0000313" key="1">
    <source>
        <dbReference type="EMBL" id="RIO47310.1"/>
    </source>
</evidence>
<dbReference type="STRING" id="1284.SHYC_01110"/>
<proteinExistence type="predicted"/>
<dbReference type="NCBIfam" id="TIGR03711">
    <property type="entry name" value="acc_sec_asp3"/>
    <property type="match status" value="1"/>
</dbReference>
<sequence length="300" mass="34844">MQNHNYTIRWTQIIPNTFMYGSRLQFKSHETIFKNRLMPSGIVIHEWKMMTDYAEEKIIPTLPILKRGETYLFSFDYDVEPNTGIYFKIIFKRRNGTVADMRIIQQNEVAITYPYEAFSYELQMINAASTYVCFRKITIQRQSIKTVSFPLAVSSIMNEAQTLPILNIVFTETQPLSSDAIREVKNVIKVEHWQHYSLEMIYEALAHLKNTATLNCIGYCTESSAIAYEMATLLNGTAFVTHHFKHTADHEQQAPPLVRYTEALHDVQAHTFMVQQLLNPSRYLNNIDINMLNGGCYREC</sequence>
<comment type="caution">
    <text evidence="1">The sequence shown here is derived from an EMBL/GenBank/DDBJ whole genome shotgun (WGS) entry which is preliminary data.</text>
</comment>
<dbReference type="Proteomes" id="UP000285625">
    <property type="component" value="Unassembled WGS sequence"/>
</dbReference>
<dbReference type="RefSeq" id="WP_119635099.1">
    <property type="nucleotide sequence ID" value="NZ_QXVO01000004.1"/>
</dbReference>
<dbReference type="AlphaFoldDB" id="A0A418JLM6"/>
<dbReference type="Pfam" id="PF15432">
    <property type="entry name" value="Sec-ASP3"/>
    <property type="match status" value="1"/>
</dbReference>
<accession>A0A418JLM6</accession>